<name>A0A8H3EK10_9LECA</name>
<accession>A0A8H3EK10</accession>
<dbReference type="Pfam" id="PF00067">
    <property type="entry name" value="p450"/>
    <property type="match status" value="1"/>
</dbReference>
<organism evidence="10 11">
    <name type="scientific">Imshaugia aleurites</name>
    <dbReference type="NCBI Taxonomy" id="172621"/>
    <lineage>
        <taxon>Eukaryota</taxon>
        <taxon>Fungi</taxon>
        <taxon>Dikarya</taxon>
        <taxon>Ascomycota</taxon>
        <taxon>Pezizomycotina</taxon>
        <taxon>Lecanoromycetes</taxon>
        <taxon>OSLEUM clade</taxon>
        <taxon>Lecanoromycetidae</taxon>
        <taxon>Lecanorales</taxon>
        <taxon>Lecanorineae</taxon>
        <taxon>Parmeliaceae</taxon>
        <taxon>Imshaugia</taxon>
    </lineage>
</organism>
<sequence length="529" mass="60516">MIPPWPLSLTLTLLSLTCLSIIYHTYQRLATTASRRRHLIATNNCKPIRKWRNRDPILGLDFLWASYRAFREHRALAMTKERFDVLGVMTLQMAILGFTMVVTTEPENVKCVLASEFRSYSLGDARKRMLRPLLGEGIFTTDGKEWQHSRDMLRPNFVRTQIGDVEMFENHVAHLIQAIPRDGSTVGLQDLFFGFSLDVATDLLFGESTNTLAPGFANAEVTEFVDAYGYCLQALEGVGFTEEETGYMQMIWGFLGLFLPNPKLKQQLGVVNKFVDKLVENAMKDRDARKSEPEQHPNTRYVFLHELVSQTSNKIKIRSELLNILLAGRDTTASMLSNVWFELANRPDVWRRLRREVDALDGAFPTFERLKDMKYLRAVLNESLRLHPVVPENDRQAEVDTVLPVGGGEDEKSPVFVKKGQLVHWSLYSMHRRKDLYGEDAEDFKPERWLDEGGKKGLRVGWEYLPFNGGPRICIGQQFALTEASYVTVRLMQEFPSIESRDPEPWREKLTITCTGLGGCKVALFPQRT</sequence>
<comment type="similarity">
    <text evidence="2 8">Belongs to the cytochrome P450 family.</text>
</comment>
<keyword evidence="11" id="KW-1185">Reference proteome</keyword>
<dbReference type="CDD" id="cd11063">
    <property type="entry name" value="CYP52"/>
    <property type="match status" value="1"/>
</dbReference>
<dbReference type="PROSITE" id="PS00086">
    <property type="entry name" value="CYTOCHROME_P450"/>
    <property type="match status" value="1"/>
</dbReference>
<evidence type="ECO:0000256" key="8">
    <source>
        <dbReference type="RuleBase" id="RU000461"/>
    </source>
</evidence>
<dbReference type="InterPro" id="IPR002401">
    <property type="entry name" value="Cyt_P450_E_grp-I"/>
</dbReference>
<evidence type="ECO:0000256" key="9">
    <source>
        <dbReference type="SAM" id="Phobius"/>
    </source>
</evidence>
<dbReference type="InterPro" id="IPR001128">
    <property type="entry name" value="Cyt_P450"/>
</dbReference>
<dbReference type="GO" id="GO:0004497">
    <property type="term" value="F:monooxygenase activity"/>
    <property type="evidence" value="ECO:0007669"/>
    <property type="project" value="UniProtKB-KW"/>
</dbReference>
<keyword evidence="7 8" id="KW-0349">Heme</keyword>
<keyword evidence="9" id="KW-0472">Membrane</keyword>
<evidence type="ECO:0000256" key="7">
    <source>
        <dbReference type="PIRSR" id="PIRSR602401-1"/>
    </source>
</evidence>
<evidence type="ECO:0000256" key="3">
    <source>
        <dbReference type="ARBA" id="ARBA00022723"/>
    </source>
</evidence>
<dbReference type="PANTHER" id="PTHR24287">
    <property type="entry name" value="P450, PUTATIVE (EUROFUNG)-RELATED"/>
    <property type="match status" value="1"/>
</dbReference>
<evidence type="ECO:0000256" key="1">
    <source>
        <dbReference type="ARBA" id="ARBA00001971"/>
    </source>
</evidence>
<dbReference type="OrthoDB" id="1470350at2759"/>
<evidence type="ECO:0008006" key="12">
    <source>
        <dbReference type="Google" id="ProtNLM"/>
    </source>
</evidence>
<comment type="cofactor">
    <cofactor evidence="1 7">
        <name>heme</name>
        <dbReference type="ChEBI" id="CHEBI:30413"/>
    </cofactor>
</comment>
<dbReference type="GO" id="GO:0020037">
    <property type="term" value="F:heme binding"/>
    <property type="evidence" value="ECO:0007669"/>
    <property type="project" value="InterPro"/>
</dbReference>
<evidence type="ECO:0000313" key="10">
    <source>
        <dbReference type="EMBL" id="CAF9907969.1"/>
    </source>
</evidence>
<comment type="caution">
    <text evidence="10">The sequence shown here is derived from an EMBL/GenBank/DDBJ whole genome shotgun (WGS) entry which is preliminary data.</text>
</comment>
<evidence type="ECO:0000256" key="6">
    <source>
        <dbReference type="ARBA" id="ARBA00023033"/>
    </source>
</evidence>
<dbReference type="InterPro" id="IPR047146">
    <property type="entry name" value="Cyt_P450_E_CYP52_fungi"/>
</dbReference>
<feature type="transmembrane region" description="Helical" evidence="9">
    <location>
        <begin position="83"/>
        <end position="102"/>
    </location>
</feature>
<dbReference type="PRINTS" id="PR00463">
    <property type="entry name" value="EP450I"/>
</dbReference>
<keyword evidence="6 8" id="KW-0503">Monooxygenase</keyword>
<keyword evidence="5 7" id="KW-0408">Iron</keyword>
<feature type="binding site" description="axial binding residue" evidence="7">
    <location>
        <position position="474"/>
    </location>
    <ligand>
        <name>heme</name>
        <dbReference type="ChEBI" id="CHEBI:30413"/>
    </ligand>
    <ligandPart>
        <name>Fe</name>
        <dbReference type="ChEBI" id="CHEBI:18248"/>
    </ligandPart>
</feature>
<keyword evidence="4 8" id="KW-0560">Oxidoreductase</keyword>
<dbReference type="PANTHER" id="PTHR24287:SF17">
    <property type="entry name" value="P450, PUTATIVE (EUROFUNG)-RELATED"/>
    <property type="match status" value="1"/>
</dbReference>
<proteinExistence type="inferred from homology"/>
<protein>
    <recommendedName>
        <fullName evidence="12">Cytochrome P450</fullName>
    </recommendedName>
</protein>
<feature type="transmembrane region" description="Helical" evidence="9">
    <location>
        <begin position="6"/>
        <end position="26"/>
    </location>
</feature>
<keyword evidence="9" id="KW-1133">Transmembrane helix</keyword>
<reference evidence="10" key="1">
    <citation type="submission" date="2021-03" db="EMBL/GenBank/DDBJ databases">
        <authorList>
            <person name="Tagirdzhanova G."/>
        </authorList>
    </citation>
    <scope>NUCLEOTIDE SEQUENCE</scope>
</reference>
<evidence type="ECO:0000256" key="2">
    <source>
        <dbReference type="ARBA" id="ARBA00010617"/>
    </source>
</evidence>
<keyword evidence="3 7" id="KW-0479">Metal-binding</keyword>
<dbReference type="InterPro" id="IPR036396">
    <property type="entry name" value="Cyt_P450_sf"/>
</dbReference>
<dbReference type="Proteomes" id="UP000664534">
    <property type="component" value="Unassembled WGS sequence"/>
</dbReference>
<dbReference type="AlphaFoldDB" id="A0A8H3EK10"/>
<dbReference type="InterPro" id="IPR017972">
    <property type="entry name" value="Cyt_P450_CS"/>
</dbReference>
<dbReference type="Gene3D" id="1.10.630.10">
    <property type="entry name" value="Cytochrome P450"/>
    <property type="match status" value="1"/>
</dbReference>
<dbReference type="PRINTS" id="PR00385">
    <property type="entry name" value="P450"/>
</dbReference>
<dbReference type="GO" id="GO:0005506">
    <property type="term" value="F:iron ion binding"/>
    <property type="evidence" value="ECO:0007669"/>
    <property type="project" value="InterPro"/>
</dbReference>
<dbReference type="GO" id="GO:0016705">
    <property type="term" value="F:oxidoreductase activity, acting on paired donors, with incorporation or reduction of molecular oxygen"/>
    <property type="evidence" value="ECO:0007669"/>
    <property type="project" value="InterPro"/>
</dbReference>
<evidence type="ECO:0000313" key="11">
    <source>
        <dbReference type="Proteomes" id="UP000664534"/>
    </source>
</evidence>
<evidence type="ECO:0000256" key="5">
    <source>
        <dbReference type="ARBA" id="ARBA00023004"/>
    </source>
</evidence>
<gene>
    <name evidence="10" type="ORF">IMSHALPRED_006546</name>
</gene>
<keyword evidence="9" id="KW-0812">Transmembrane</keyword>
<dbReference type="EMBL" id="CAJPDT010000004">
    <property type="protein sequence ID" value="CAF9907969.1"/>
    <property type="molecule type" value="Genomic_DNA"/>
</dbReference>
<evidence type="ECO:0000256" key="4">
    <source>
        <dbReference type="ARBA" id="ARBA00023002"/>
    </source>
</evidence>
<dbReference type="SUPFAM" id="SSF48264">
    <property type="entry name" value="Cytochrome P450"/>
    <property type="match status" value="1"/>
</dbReference>